<dbReference type="Pfam" id="PF10412">
    <property type="entry name" value="TrwB_AAD_bind"/>
    <property type="match status" value="1"/>
</dbReference>
<evidence type="ECO:0000259" key="3">
    <source>
        <dbReference type="Pfam" id="PF12696"/>
    </source>
</evidence>
<dbReference type="Pfam" id="PF12696">
    <property type="entry name" value="TraG-D_C"/>
    <property type="match status" value="1"/>
</dbReference>
<comment type="caution">
    <text evidence="4">The sequence shown here is derived from an EMBL/GenBank/DDBJ whole genome shotgun (WGS) entry which is preliminary data.</text>
</comment>
<accession>E6QWA5</accession>
<dbReference type="CDD" id="cd01127">
    <property type="entry name" value="TrwB_TraG_TraD_VirD4"/>
    <property type="match status" value="2"/>
</dbReference>
<dbReference type="InterPro" id="IPR022458">
    <property type="entry name" value="Conjugative_coupling_TraG/TraD"/>
</dbReference>
<gene>
    <name evidence="4" type="primary">traD</name>
    <name evidence="4" type="ORF">CARN7_2360</name>
</gene>
<dbReference type="InterPro" id="IPR019476">
    <property type="entry name" value="T4SS_TraD_DNA-bd"/>
</dbReference>
<dbReference type="PANTHER" id="PTHR30121">
    <property type="entry name" value="UNCHARACTERIZED PROTEIN YJGR-RELATED"/>
    <property type="match status" value="1"/>
</dbReference>
<evidence type="ECO:0000259" key="2">
    <source>
        <dbReference type="Pfam" id="PF10412"/>
    </source>
</evidence>
<feature type="transmembrane region" description="Helical" evidence="1">
    <location>
        <begin position="20"/>
        <end position="39"/>
    </location>
</feature>
<dbReference type="AlphaFoldDB" id="E6QWA5"/>
<dbReference type="Gene3D" id="3.40.50.300">
    <property type="entry name" value="P-loop containing nucleotide triphosphate hydrolases"/>
    <property type="match status" value="2"/>
</dbReference>
<dbReference type="PANTHER" id="PTHR30121:SF6">
    <property type="entry name" value="SLR6007 PROTEIN"/>
    <property type="match status" value="1"/>
</dbReference>
<feature type="domain" description="Type IV secretion system coupling protein TraD DNA-binding" evidence="2">
    <location>
        <begin position="160"/>
        <end position="315"/>
    </location>
</feature>
<feature type="domain" description="TraD/TraG TraM recognition site" evidence="3">
    <location>
        <begin position="455"/>
        <end position="541"/>
    </location>
</feature>
<evidence type="ECO:0000313" key="4">
    <source>
        <dbReference type="EMBL" id="CBI11528.1"/>
    </source>
</evidence>
<evidence type="ECO:0000256" key="1">
    <source>
        <dbReference type="SAM" id="Phobius"/>
    </source>
</evidence>
<protein>
    <submittedName>
        <fullName evidence="4">Type IV conjugative transfer system protein TraD</fullName>
    </submittedName>
</protein>
<name>E6QWA5_9ZZZZ</name>
<keyword evidence="1" id="KW-1133">Transmembrane helix</keyword>
<dbReference type="InterPro" id="IPR051162">
    <property type="entry name" value="T4SS_component"/>
</dbReference>
<dbReference type="InterPro" id="IPR027417">
    <property type="entry name" value="P-loop_NTPase"/>
</dbReference>
<proteinExistence type="predicted"/>
<keyword evidence="1" id="KW-0472">Membrane</keyword>
<dbReference type="NCBIfam" id="TIGR03743">
    <property type="entry name" value="SXT_TraD"/>
    <property type="match status" value="1"/>
</dbReference>
<dbReference type="SUPFAM" id="SSF52540">
    <property type="entry name" value="P-loop containing nucleoside triphosphate hydrolases"/>
    <property type="match status" value="1"/>
</dbReference>
<dbReference type="EMBL" id="CABR01000149">
    <property type="protein sequence ID" value="CBI11528.1"/>
    <property type="molecule type" value="Genomic_DNA"/>
</dbReference>
<dbReference type="InterPro" id="IPR032689">
    <property type="entry name" value="TraG-D_C"/>
</dbReference>
<reference evidence="4" key="1">
    <citation type="submission" date="2009-10" db="EMBL/GenBank/DDBJ databases">
        <title>Diversity of trophic interactions inside an arsenic-rich microbial ecosystem.</title>
        <authorList>
            <person name="Bertin P.N."/>
            <person name="Heinrich-Salmeron A."/>
            <person name="Pelletier E."/>
            <person name="Goulhen-Chollet F."/>
            <person name="Arsene-Ploetze F."/>
            <person name="Gallien S."/>
            <person name="Calteau A."/>
            <person name="Vallenet D."/>
            <person name="Casiot C."/>
            <person name="Chane-Woon-Ming B."/>
            <person name="Giloteaux L."/>
            <person name="Barakat M."/>
            <person name="Bonnefoy V."/>
            <person name="Bruneel O."/>
            <person name="Chandler M."/>
            <person name="Cleiss J."/>
            <person name="Duran R."/>
            <person name="Elbaz-Poulichet F."/>
            <person name="Fonknechten N."/>
            <person name="Lauga B."/>
            <person name="Mornico D."/>
            <person name="Ortet P."/>
            <person name="Schaeffer C."/>
            <person name="Siguier P."/>
            <person name="Alexander Thil Smith A."/>
            <person name="Van Dorsselaer A."/>
            <person name="Weissenbach J."/>
            <person name="Medigue C."/>
            <person name="Le Paslier D."/>
        </authorList>
    </citation>
    <scope>NUCLEOTIDE SEQUENCE</scope>
</reference>
<keyword evidence="1" id="KW-0812">Transmembrane</keyword>
<organism evidence="4">
    <name type="scientific">mine drainage metagenome</name>
    <dbReference type="NCBI Taxonomy" id="410659"/>
    <lineage>
        <taxon>unclassified sequences</taxon>
        <taxon>metagenomes</taxon>
        <taxon>ecological metagenomes</taxon>
    </lineage>
</organism>
<sequence length="620" mass="68733">MKASYDWEDPWRPNIEAKMWKAWAGAAVVTFVIGKFMPVPIPTKFSGIVMLTCTAMAVFRGRQAWRRYVDKTRLANYGVGFITIPELMDKTAAATKKNSVWMGTGFDWTDVEAQKMHALIGQGVARTIGKITEEHHLNGDYWVHGLAKEEDRYMDVANLVGHTLLIGTTRVGKTRMMELMIGQAILRGETVIIIDPKGDHALAENARKMCEAMGQPERFVYFHPAHPEKSAAIDPMRNWNRRTELASRVAALIPSETGADPFAAFGWKVLNDIVNGLVTTGVSPNLAHLKRYIEGGPDNLVLNTLRHHFIDHVADWETRASGFVKKFKDNVLEAYIAFYKQIVIHEAQSSDLDGLISTYEHNRDHFQKMVASLIPILSMLTSDPLSELLSPELEIGSQRLSTDMSKIINNGQVLYLGLDSLADGTVGSAIGSIMLADLTAVAGDRYNYGINTNKPVNLFIDEAAEVINQPTIQLMSKGGAALFRVTIATQTFADFPARLGDENKARQVLANINNQIVLRVLDAETQKYLADSMPKIKAKSLSLRYGHGVDAHVQDEYQASYQESIIEEEAEIFPAAMFGRLPPLHYIAKMSGGRIIKGRVPILEGRPVKAKTEAENKNGG</sequence>